<evidence type="ECO:0000313" key="2">
    <source>
        <dbReference type="Proteomes" id="UP000494165"/>
    </source>
</evidence>
<gene>
    <name evidence="1" type="ORF">CLODIP_2_CD00754</name>
</gene>
<evidence type="ECO:0000313" key="1">
    <source>
        <dbReference type="EMBL" id="CAB3378537.1"/>
    </source>
</evidence>
<comment type="caution">
    <text evidence="1">The sequence shown here is derived from an EMBL/GenBank/DDBJ whole genome shotgun (WGS) entry which is preliminary data.</text>
</comment>
<proteinExistence type="predicted"/>
<organism evidence="1 2">
    <name type="scientific">Cloeon dipterum</name>
    <dbReference type="NCBI Taxonomy" id="197152"/>
    <lineage>
        <taxon>Eukaryota</taxon>
        <taxon>Metazoa</taxon>
        <taxon>Ecdysozoa</taxon>
        <taxon>Arthropoda</taxon>
        <taxon>Hexapoda</taxon>
        <taxon>Insecta</taxon>
        <taxon>Pterygota</taxon>
        <taxon>Palaeoptera</taxon>
        <taxon>Ephemeroptera</taxon>
        <taxon>Pisciforma</taxon>
        <taxon>Baetidae</taxon>
        <taxon>Cloeon</taxon>
    </lineage>
</organism>
<reference evidence="1 2" key="1">
    <citation type="submission" date="2020-04" db="EMBL/GenBank/DDBJ databases">
        <authorList>
            <person name="Alioto T."/>
            <person name="Alioto T."/>
            <person name="Gomez Garrido J."/>
        </authorList>
    </citation>
    <scope>NUCLEOTIDE SEQUENCE [LARGE SCALE GENOMIC DNA]</scope>
</reference>
<dbReference type="EMBL" id="CADEPI010000166">
    <property type="protein sequence ID" value="CAB3378537.1"/>
    <property type="molecule type" value="Genomic_DNA"/>
</dbReference>
<accession>A0A8S1D8D4</accession>
<dbReference type="AlphaFoldDB" id="A0A8S1D8D4"/>
<keyword evidence="2" id="KW-1185">Reference proteome</keyword>
<sequence length="66" mass="7110">MQINPMLGKLTFFDITGLVGSCLVGVSALSAEAGSQLPQRLWCSSCANKSKTERANREPTRSLLLL</sequence>
<protein>
    <submittedName>
        <fullName evidence="1">Uncharacterized protein</fullName>
    </submittedName>
</protein>
<name>A0A8S1D8D4_9INSE</name>
<dbReference type="Proteomes" id="UP000494165">
    <property type="component" value="Unassembled WGS sequence"/>
</dbReference>